<dbReference type="Gene3D" id="3.40.50.620">
    <property type="entry name" value="HUPs"/>
    <property type="match status" value="1"/>
</dbReference>
<dbReference type="EMBL" id="CP014229">
    <property type="protein sequence ID" value="AMD89349.1"/>
    <property type="molecule type" value="Genomic_DNA"/>
</dbReference>
<evidence type="ECO:0000256" key="1">
    <source>
        <dbReference type="ARBA" id="ARBA00022679"/>
    </source>
</evidence>
<keyword evidence="2 6" id="KW-0418">Kinase</keyword>
<dbReference type="PANTHER" id="PTHR45569:SF1">
    <property type="entry name" value="SENSOR PROTEIN KDPD"/>
    <property type="match status" value="1"/>
</dbReference>
<dbReference type="GO" id="GO:0000155">
    <property type="term" value="F:phosphorelay sensor kinase activity"/>
    <property type="evidence" value="ECO:0007669"/>
    <property type="project" value="InterPro"/>
</dbReference>
<protein>
    <submittedName>
        <fullName evidence="6">Kinase</fullName>
    </submittedName>
</protein>
<evidence type="ECO:0000256" key="2">
    <source>
        <dbReference type="ARBA" id="ARBA00022777"/>
    </source>
</evidence>
<dbReference type="SUPFAM" id="SSF52540">
    <property type="entry name" value="P-loop containing nucleoside triphosphate hydrolases"/>
    <property type="match status" value="1"/>
</dbReference>
<feature type="domain" description="Signal transduction histidine kinase osmosensitive K+ channel sensor N-terminal" evidence="5">
    <location>
        <begin position="13"/>
        <end position="218"/>
    </location>
</feature>
<dbReference type="InterPro" id="IPR052023">
    <property type="entry name" value="Histidine_kinase_KdpD"/>
</dbReference>
<dbReference type="SUPFAM" id="SSF52402">
    <property type="entry name" value="Adenine nucleotide alpha hydrolases-like"/>
    <property type="match status" value="1"/>
</dbReference>
<dbReference type="Pfam" id="PF02702">
    <property type="entry name" value="KdpD"/>
    <property type="match status" value="1"/>
</dbReference>
<dbReference type="STRING" id="44742.AXF13_04045"/>
<organism evidence="6 7">
    <name type="scientific">Desulfovibrio fairfieldensis</name>
    <dbReference type="NCBI Taxonomy" id="44742"/>
    <lineage>
        <taxon>Bacteria</taxon>
        <taxon>Pseudomonadati</taxon>
        <taxon>Thermodesulfobacteriota</taxon>
        <taxon>Desulfovibrionia</taxon>
        <taxon>Desulfovibrionales</taxon>
        <taxon>Desulfovibrionaceae</taxon>
        <taxon>Desulfovibrio</taxon>
    </lineage>
</organism>
<dbReference type="InterPro" id="IPR006016">
    <property type="entry name" value="UspA"/>
</dbReference>
<evidence type="ECO:0000259" key="4">
    <source>
        <dbReference type="Pfam" id="PF00582"/>
    </source>
</evidence>
<dbReference type="AlphaFoldDB" id="A0A0X8JIC0"/>
<evidence type="ECO:0000256" key="3">
    <source>
        <dbReference type="ARBA" id="ARBA00023012"/>
    </source>
</evidence>
<reference evidence="7" key="1">
    <citation type="submission" date="2016-02" db="EMBL/GenBank/DDBJ databases">
        <authorList>
            <person name="Holder M.E."/>
            <person name="Ajami N.J."/>
            <person name="Petrosino J.F."/>
        </authorList>
    </citation>
    <scope>NUCLEOTIDE SEQUENCE [LARGE SCALE GENOMIC DNA]</scope>
    <source>
        <strain evidence="7">CCUG 45958</strain>
    </source>
</reference>
<dbReference type="InterPro" id="IPR003852">
    <property type="entry name" value="Sig_transdc_His_kinase_KdpD_N"/>
</dbReference>
<keyword evidence="1" id="KW-0808">Transferase</keyword>
<feature type="domain" description="UspA" evidence="4">
    <location>
        <begin position="243"/>
        <end position="351"/>
    </location>
</feature>
<dbReference type="Pfam" id="PF00582">
    <property type="entry name" value="Usp"/>
    <property type="match status" value="1"/>
</dbReference>
<dbReference type="Gene3D" id="3.40.50.300">
    <property type="entry name" value="P-loop containing nucleotide triphosphate hydrolases"/>
    <property type="match status" value="1"/>
</dbReference>
<dbReference type="InterPro" id="IPR014729">
    <property type="entry name" value="Rossmann-like_a/b/a_fold"/>
</dbReference>
<keyword evidence="7" id="KW-1185">Reference proteome</keyword>
<accession>A0A0X8JIC0</accession>
<dbReference type="Proteomes" id="UP000069241">
    <property type="component" value="Chromosome"/>
</dbReference>
<dbReference type="FunFam" id="3.40.50.300:FF:000483">
    <property type="entry name" value="Sensor histidine kinase KdpD"/>
    <property type="match status" value="1"/>
</dbReference>
<evidence type="ECO:0000313" key="7">
    <source>
        <dbReference type="Proteomes" id="UP000069241"/>
    </source>
</evidence>
<dbReference type="KEGG" id="dfi:AXF13_04045"/>
<dbReference type="PANTHER" id="PTHR45569">
    <property type="entry name" value="SENSOR PROTEIN KDPD"/>
    <property type="match status" value="1"/>
</dbReference>
<dbReference type="GO" id="GO:0005886">
    <property type="term" value="C:plasma membrane"/>
    <property type="evidence" value="ECO:0007669"/>
    <property type="project" value="TreeGrafter"/>
</dbReference>
<gene>
    <name evidence="6" type="ORF">AXF13_04045</name>
</gene>
<evidence type="ECO:0000313" key="6">
    <source>
        <dbReference type="EMBL" id="AMD89349.1"/>
    </source>
</evidence>
<dbReference type="InterPro" id="IPR027417">
    <property type="entry name" value="P-loop_NTPase"/>
</dbReference>
<dbReference type="RefSeq" id="WP_062251738.1">
    <property type="nucleotide sequence ID" value="NZ_CP014229.1"/>
</dbReference>
<proteinExistence type="predicted"/>
<evidence type="ECO:0000259" key="5">
    <source>
        <dbReference type="Pfam" id="PF02702"/>
    </source>
</evidence>
<keyword evidence="3" id="KW-0902">Two-component regulatory system</keyword>
<dbReference type="GO" id="GO:0005737">
    <property type="term" value="C:cytoplasm"/>
    <property type="evidence" value="ECO:0007669"/>
    <property type="project" value="UniProtKB-ARBA"/>
</dbReference>
<sequence length="374" mass="41732">MREFSDVLARKREGSLKIYLGYAAGVGKTCAMLQEAHNLLRQGFDVVAAYVEPHERPDTLALLEGIETLPPLRVSQGGAAFPEMDVEALIRRAPQIALVDELAHTNAPGSQREKRYQDVLEILSHGINVIGTLNVQHLESVAERVQEATGVAVRERLPDAFLARADQVVTVDVSKEDLRERLRQGKIYKPEQAERALRNFFSYENLSFLRELCLREASGDQMRKIEAQALLSPEAEGHAAEAVMVAISSNPTDAETLIRKAMRLASQMGSRCYVVYVQRQRESPERINAAVQRGLQNNLQLAVRLGAEVVELEGEDVAETLVNFASARNVRHAFFGKSRLTPLRERLRGSFILNFLYDAVGVDVHIVNLTPREV</sequence>
<name>A0A0X8JIC0_9BACT</name>